<keyword evidence="2" id="KW-0820">tRNA-binding</keyword>
<dbReference type="Proteomes" id="UP000524246">
    <property type="component" value="Unassembled WGS sequence"/>
</dbReference>
<comment type="subcellular location">
    <subcellularLocation>
        <location evidence="2">Cytoplasm</location>
    </subcellularLocation>
</comment>
<comment type="catalytic activity">
    <reaction evidence="2">
        <text>a D-aminoacyl-tRNA + H2O = a tRNA + a D-alpha-amino acid + H(+)</text>
        <dbReference type="Rhea" id="RHEA:13953"/>
        <dbReference type="Rhea" id="RHEA-COMP:10123"/>
        <dbReference type="Rhea" id="RHEA-COMP:10124"/>
        <dbReference type="ChEBI" id="CHEBI:15377"/>
        <dbReference type="ChEBI" id="CHEBI:15378"/>
        <dbReference type="ChEBI" id="CHEBI:59871"/>
        <dbReference type="ChEBI" id="CHEBI:78442"/>
        <dbReference type="ChEBI" id="CHEBI:79333"/>
        <dbReference type="EC" id="3.1.1.96"/>
    </reaction>
</comment>
<evidence type="ECO:0000313" key="3">
    <source>
        <dbReference type="EMBL" id="NMC63116.1"/>
    </source>
</evidence>
<dbReference type="Pfam" id="PF02580">
    <property type="entry name" value="Tyr_Deacylase"/>
    <property type="match status" value="1"/>
</dbReference>
<dbReference type="Gene3D" id="3.50.80.10">
    <property type="entry name" value="D-tyrosyl-tRNA(Tyr) deacylase"/>
    <property type="match status" value="1"/>
</dbReference>
<dbReference type="PANTHER" id="PTHR10472:SF5">
    <property type="entry name" value="D-AMINOACYL-TRNA DEACYLASE 1"/>
    <property type="match status" value="1"/>
</dbReference>
<dbReference type="EC" id="3.1.1.96" evidence="2"/>
<sequence length="146" mass="16620">MKVLLQRVNFARVLVEEKTVGEIGRGLLLFVGFGQDDDEKKLASMAVKLCNMRVFENEKSHFDKSLLDIGGEVLLVPQFTLFADTSKGRRPEFFKAMEPDRATGFFDQFVDEFRKLHINVVQTGIFGDHMHVELENNGPVTIMVEL</sequence>
<reference evidence="3 4" key="1">
    <citation type="journal article" date="2020" name="Biotechnol. Biofuels">
        <title>New insights from the biogas microbiome by comprehensive genome-resolved metagenomics of nearly 1600 species originating from multiple anaerobic digesters.</title>
        <authorList>
            <person name="Campanaro S."/>
            <person name="Treu L."/>
            <person name="Rodriguez-R L.M."/>
            <person name="Kovalovszki A."/>
            <person name="Ziels R.M."/>
            <person name="Maus I."/>
            <person name="Zhu X."/>
            <person name="Kougias P.G."/>
            <person name="Basile A."/>
            <person name="Luo G."/>
            <person name="Schluter A."/>
            <person name="Konstantinidis K.T."/>
            <person name="Angelidaki I."/>
        </authorList>
    </citation>
    <scope>NUCLEOTIDE SEQUENCE [LARGE SCALE GENOMIC DNA]</scope>
    <source>
        <strain evidence="3">AS27yjCOA_65</strain>
    </source>
</reference>
<keyword evidence="2 3" id="KW-0378">Hydrolase</keyword>
<dbReference type="GO" id="GO:0005737">
    <property type="term" value="C:cytoplasm"/>
    <property type="evidence" value="ECO:0007669"/>
    <property type="project" value="UniProtKB-SubCell"/>
</dbReference>
<dbReference type="GO" id="GO:0043908">
    <property type="term" value="F:Ser(Gly)-tRNA(Ala) hydrolase activity"/>
    <property type="evidence" value="ECO:0007669"/>
    <property type="project" value="UniProtKB-UniRule"/>
</dbReference>
<comment type="similarity">
    <text evidence="1 2">Belongs to the DTD family.</text>
</comment>
<dbReference type="NCBIfam" id="TIGR00256">
    <property type="entry name" value="D-aminoacyl-tRNA deacylase"/>
    <property type="match status" value="1"/>
</dbReference>
<gene>
    <name evidence="2" type="primary">dtd</name>
    <name evidence="3" type="ORF">GYA55_08100</name>
</gene>
<evidence type="ECO:0000256" key="1">
    <source>
        <dbReference type="ARBA" id="ARBA00009673"/>
    </source>
</evidence>
<dbReference type="InterPro" id="IPR003732">
    <property type="entry name" value="Daa-tRNA_deacyls_DTD"/>
</dbReference>
<feature type="short sequence motif" description="Gly-cisPro motif, important for rejection of L-amino acids" evidence="2">
    <location>
        <begin position="138"/>
        <end position="139"/>
    </location>
</feature>
<accession>A0A7X9FSJ9</accession>
<evidence type="ECO:0000256" key="2">
    <source>
        <dbReference type="HAMAP-Rule" id="MF_00518"/>
    </source>
</evidence>
<proteinExistence type="inferred from homology"/>
<protein>
    <recommendedName>
        <fullName evidence="2">D-aminoacyl-tRNA deacylase</fullName>
        <shortName evidence="2">DTD</shortName>
        <ecNumber evidence="2">3.1.1.96</ecNumber>
    </recommendedName>
    <alternativeName>
        <fullName evidence="2">Gly-tRNA(Ala) deacylase</fullName>
        <ecNumber evidence="2">3.1.1.-</ecNumber>
    </alternativeName>
</protein>
<name>A0A7X9FSJ9_9DELT</name>
<organism evidence="3 4">
    <name type="scientific">SAR324 cluster bacterium</name>
    <dbReference type="NCBI Taxonomy" id="2024889"/>
    <lineage>
        <taxon>Bacteria</taxon>
        <taxon>Deltaproteobacteria</taxon>
        <taxon>SAR324 cluster</taxon>
    </lineage>
</organism>
<dbReference type="GO" id="GO:0000049">
    <property type="term" value="F:tRNA binding"/>
    <property type="evidence" value="ECO:0007669"/>
    <property type="project" value="UniProtKB-UniRule"/>
</dbReference>
<dbReference type="GO" id="GO:0019478">
    <property type="term" value="P:D-amino acid catabolic process"/>
    <property type="evidence" value="ECO:0007669"/>
    <property type="project" value="UniProtKB-UniRule"/>
</dbReference>
<dbReference type="FunFam" id="3.50.80.10:FF:000001">
    <property type="entry name" value="D-aminoacyl-tRNA deacylase"/>
    <property type="match status" value="1"/>
</dbReference>
<comment type="function">
    <text evidence="2">An aminoacyl-tRNA editing enzyme that deacylates mischarged D-aminoacyl-tRNAs. Also deacylates mischarged glycyl-tRNA(Ala), protecting cells against glycine mischarging by AlaRS. Acts via tRNA-based rather than protein-based catalysis; rejects L-amino acids rather than detecting D-amino acids in the active site. By recycling D-aminoacyl-tRNA to D-amino acids and free tRNA molecules, this enzyme counteracts the toxicity associated with the formation of D-aminoacyl-tRNA entities in vivo and helps enforce protein L-homochirality.</text>
</comment>
<dbReference type="EMBL" id="JAAZON010000357">
    <property type="protein sequence ID" value="NMC63116.1"/>
    <property type="molecule type" value="Genomic_DNA"/>
</dbReference>
<keyword evidence="2" id="KW-0963">Cytoplasm</keyword>
<comment type="domain">
    <text evidence="2">A Gly-cisPro motif from one monomer fits into the active site of the other monomer to allow specific chiral rejection of L-amino acids.</text>
</comment>
<dbReference type="EC" id="3.1.1.-" evidence="2"/>
<evidence type="ECO:0000313" key="4">
    <source>
        <dbReference type="Proteomes" id="UP000524246"/>
    </source>
</evidence>
<dbReference type="GO" id="GO:0106026">
    <property type="term" value="F:Gly-tRNA(Ala) deacylase activity"/>
    <property type="evidence" value="ECO:0007669"/>
    <property type="project" value="UniProtKB-UniRule"/>
</dbReference>
<comment type="caution">
    <text evidence="3">The sequence shown here is derived from an EMBL/GenBank/DDBJ whole genome shotgun (WGS) entry which is preliminary data.</text>
</comment>
<dbReference type="SUPFAM" id="SSF69500">
    <property type="entry name" value="DTD-like"/>
    <property type="match status" value="1"/>
</dbReference>
<dbReference type="InterPro" id="IPR023509">
    <property type="entry name" value="DTD-like_sf"/>
</dbReference>
<comment type="catalytic activity">
    <reaction evidence="2">
        <text>glycyl-tRNA(Ala) + H2O = tRNA(Ala) + glycine + H(+)</text>
        <dbReference type="Rhea" id="RHEA:53744"/>
        <dbReference type="Rhea" id="RHEA-COMP:9657"/>
        <dbReference type="Rhea" id="RHEA-COMP:13640"/>
        <dbReference type="ChEBI" id="CHEBI:15377"/>
        <dbReference type="ChEBI" id="CHEBI:15378"/>
        <dbReference type="ChEBI" id="CHEBI:57305"/>
        <dbReference type="ChEBI" id="CHEBI:78442"/>
        <dbReference type="ChEBI" id="CHEBI:78522"/>
    </reaction>
</comment>
<dbReference type="GO" id="GO:0051500">
    <property type="term" value="F:D-tyrosyl-tRNA(Tyr) deacylase activity"/>
    <property type="evidence" value="ECO:0007669"/>
    <property type="project" value="TreeGrafter"/>
</dbReference>
<keyword evidence="2" id="KW-0694">RNA-binding</keyword>
<dbReference type="AlphaFoldDB" id="A0A7X9FSJ9"/>
<dbReference type="HAMAP" id="MF_00518">
    <property type="entry name" value="Deacylase_Dtd"/>
    <property type="match status" value="1"/>
</dbReference>
<dbReference type="PANTHER" id="PTHR10472">
    <property type="entry name" value="D-TYROSYL-TRNA TYR DEACYLASE"/>
    <property type="match status" value="1"/>
</dbReference>
<comment type="subunit">
    <text evidence="2">Homodimer.</text>
</comment>